<dbReference type="Pfam" id="PF05016">
    <property type="entry name" value="ParE_toxin"/>
    <property type="match status" value="1"/>
</dbReference>
<evidence type="ECO:0000313" key="3">
    <source>
        <dbReference type="Proteomes" id="UP000028703"/>
    </source>
</evidence>
<accession>A0A085ZTN8</accession>
<dbReference type="eggNOG" id="COG3668">
    <property type="taxonomic scope" value="Bacteria"/>
</dbReference>
<dbReference type="AlphaFoldDB" id="A0A085ZTN8"/>
<dbReference type="STRING" id="421531.IX38_08880"/>
<organism evidence="2 3">
    <name type="scientific">Chryseobacterium luteum</name>
    <dbReference type="NCBI Taxonomy" id="421531"/>
    <lineage>
        <taxon>Bacteria</taxon>
        <taxon>Pseudomonadati</taxon>
        <taxon>Bacteroidota</taxon>
        <taxon>Flavobacteriia</taxon>
        <taxon>Flavobacteriales</taxon>
        <taxon>Weeksellaceae</taxon>
        <taxon>Chryseobacterium group</taxon>
        <taxon>Chryseobacterium</taxon>
    </lineage>
</organism>
<reference evidence="2 3" key="1">
    <citation type="submission" date="2014-07" db="EMBL/GenBank/DDBJ databases">
        <title>Genome of Chryseobacterium luteum DSM 18605.</title>
        <authorList>
            <person name="Stropko S.J."/>
            <person name="Pipes S.E."/>
            <person name="Newman J.D."/>
        </authorList>
    </citation>
    <scope>NUCLEOTIDE SEQUENCE [LARGE SCALE GENOMIC DNA]</scope>
    <source>
        <strain evidence="2 3">DSM 18605</strain>
    </source>
</reference>
<dbReference type="EMBL" id="JPRO01000005">
    <property type="protein sequence ID" value="KFF07802.1"/>
    <property type="molecule type" value="Genomic_DNA"/>
</dbReference>
<name>A0A085ZTN8_9FLAO</name>
<dbReference type="RefSeq" id="WP_034703809.1">
    <property type="nucleotide sequence ID" value="NZ_JPRO01000005.1"/>
</dbReference>
<comment type="caution">
    <text evidence="2">The sequence shown here is derived from an EMBL/GenBank/DDBJ whole genome shotgun (WGS) entry which is preliminary data.</text>
</comment>
<protein>
    <submittedName>
        <fullName evidence="2">Addiction module toxin RelE</fullName>
    </submittedName>
</protein>
<dbReference type="InterPro" id="IPR007712">
    <property type="entry name" value="RelE/ParE_toxin"/>
</dbReference>
<dbReference type="Proteomes" id="UP000028703">
    <property type="component" value="Unassembled WGS sequence"/>
</dbReference>
<gene>
    <name evidence="2" type="ORF">IX38_08880</name>
</gene>
<dbReference type="InterPro" id="IPR035093">
    <property type="entry name" value="RelE/ParE_toxin_dom_sf"/>
</dbReference>
<dbReference type="OrthoDB" id="1098070at2"/>
<proteinExistence type="predicted"/>
<keyword evidence="3" id="KW-1185">Reference proteome</keyword>
<evidence type="ECO:0000256" key="1">
    <source>
        <dbReference type="ARBA" id="ARBA00022649"/>
    </source>
</evidence>
<sequence>MAGRKVIWTHKANIERKEILEYWIFRNQSKTFSIKLNELIISSIKLLSQFPLIGRKTAVSNVRVKVVKDYLIFYEFSEAELIILSIWDGRRKENEI</sequence>
<keyword evidence="1" id="KW-1277">Toxin-antitoxin system</keyword>
<dbReference type="Gene3D" id="3.30.2310.20">
    <property type="entry name" value="RelE-like"/>
    <property type="match status" value="1"/>
</dbReference>
<evidence type="ECO:0000313" key="2">
    <source>
        <dbReference type="EMBL" id="KFF07802.1"/>
    </source>
</evidence>